<dbReference type="Pfam" id="PF21983">
    <property type="entry name" value="NikA-like"/>
    <property type="match status" value="1"/>
</dbReference>
<dbReference type="HOGENOM" id="CLU_096411_3_1_10"/>
<dbReference type="Proteomes" id="UP000003879">
    <property type="component" value="Unassembled WGS sequence"/>
</dbReference>
<gene>
    <name evidence="1" type="ORF">HMPREF1056_01245</name>
</gene>
<reference evidence="1 2" key="1">
    <citation type="submission" date="2012-02" db="EMBL/GenBank/DDBJ databases">
        <title>The Genome Sequence of Bacteroides fragilis CL07T12C05.</title>
        <authorList>
            <consortium name="The Broad Institute Genome Sequencing Platform"/>
            <person name="Earl A."/>
            <person name="Ward D."/>
            <person name="Feldgarden M."/>
            <person name="Gevers D."/>
            <person name="Zitomersky N.L."/>
            <person name="Coyne M.J."/>
            <person name="Comstock L.E."/>
            <person name="Young S.K."/>
            <person name="Zeng Q."/>
            <person name="Gargeya S."/>
            <person name="Fitzgerald M."/>
            <person name="Haas B."/>
            <person name="Abouelleil A."/>
            <person name="Alvarado L."/>
            <person name="Arachchi H.M."/>
            <person name="Berlin A."/>
            <person name="Chapman S.B."/>
            <person name="Gearin G."/>
            <person name="Goldberg J."/>
            <person name="Griggs A."/>
            <person name="Gujja S."/>
            <person name="Hansen M."/>
            <person name="Heiman D."/>
            <person name="Howarth C."/>
            <person name="Larimer J."/>
            <person name="Lui A."/>
            <person name="MacDonald P.J.P."/>
            <person name="McCowen C."/>
            <person name="Montmayeur A."/>
            <person name="Murphy C."/>
            <person name="Neiman D."/>
            <person name="Pearson M."/>
            <person name="Priest M."/>
            <person name="Roberts A."/>
            <person name="Saif S."/>
            <person name="Shea T."/>
            <person name="Sisk P."/>
            <person name="Stolte C."/>
            <person name="Sykes S."/>
            <person name="Wortman J."/>
            <person name="Nusbaum C."/>
            <person name="Birren B."/>
        </authorList>
    </citation>
    <scope>NUCLEOTIDE SEQUENCE [LARGE SCALE GENOMIC DNA]</scope>
    <source>
        <strain evidence="1 2">CL07T12C05</strain>
    </source>
</reference>
<comment type="caution">
    <text evidence="1">The sequence shown here is derived from an EMBL/GenBank/DDBJ whole genome shotgun (WGS) entry which is preliminary data.</text>
</comment>
<name>A0A0E2ASZ9_BACFG</name>
<dbReference type="AlphaFoldDB" id="A0A0E2ASZ9"/>
<dbReference type="EMBL" id="AGXN01000006">
    <property type="protein sequence ID" value="EIY98771.1"/>
    <property type="molecule type" value="Genomic_DNA"/>
</dbReference>
<evidence type="ECO:0000313" key="2">
    <source>
        <dbReference type="Proteomes" id="UP000003879"/>
    </source>
</evidence>
<evidence type="ECO:0000313" key="1">
    <source>
        <dbReference type="EMBL" id="EIY98771.1"/>
    </source>
</evidence>
<evidence type="ECO:0008006" key="3">
    <source>
        <dbReference type="Google" id="ProtNLM"/>
    </source>
</evidence>
<dbReference type="InterPro" id="IPR053842">
    <property type="entry name" value="NikA-like"/>
</dbReference>
<sequence>MNIKVKISMKEKKLGGRPKLASYQKRTKCFRVMFTENDYIYIQSKAEQAGMPVNEFCHQAAMDCQVCQRISPEMVSAIRDLSGIANNVNQIAHQMHTSGLEAVKQQCFSIISEVSRIITQVKNNRHDSED</sequence>
<organism evidence="1 2">
    <name type="scientific">Bacteroides fragilis CL07T12C05</name>
    <dbReference type="NCBI Taxonomy" id="997883"/>
    <lineage>
        <taxon>Bacteria</taxon>
        <taxon>Pseudomonadati</taxon>
        <taxon>Bacteroidota</taxon>
        <taxon>Bacteroidia</taxon>
        <taxon>Bacteroidales</taxon>
        <taxon>Bacteroidaceae</taxon>
        <taxon>Bacteroides</taxon>
    </lineage>
</organism>
<proteinExistence type="predicted"/>
<accession>A0A0E2ASZ9</accession>
<protein>
    <recommendedName>
        <fullName evidence="3">Bacterial mobilisation domain-containing protein</fullName>
    </recommendedName>
</protein>
<dbReference type="PATRIC" id="fig|997883.3.peg.1314"/>